<gene>
    <name evidence="1" type="ORF">BJP36_38120</name>
</gene>
<dbReference type="Proteomes" id="UP000176944">
    <property type="component" value="Chromosome"/>
</dbReference>
<name>A0A9Q9SUH0_MOOP1</name>
<organism evidence="1">
    <name type="scientific">Moorena producens (strain JHB)</name>
    <dbReference type="NCBI Taxonomy" id="1454205"/>
    <lineage>
        <taxon>Bacteria</taxon>
        <taxon>Bacillati</taxon>
        <taxon>Cyanobacteriota</taxon>
        <taxon>Cyanophyceae</taxon>
        <taxon>Coleofasciculales</taxon>
        <taxon>Coleofasciculaceae</taxon>
        <taxon>Moorena</taxon>
    </lineage>
</organism>
<reference evidence="1" key="2">
    <citation type="submission" date="2022-10" db="EMBL/GenBank/DDBJ databases">
        <authorList>
            <person name="Ngo T.-E."/>
        </authorList>
    </citation>
    <scope>NUCLEOTIDE SEQUENCE</scope>
    <source>
        <strain evidence="1">JHB</strain>
    </source>
</reference>
<protein>
    <submittedName>
        <fullName evidence="1">Uncharacterized protein</fullName>
    </submittedName>
</protein>
<dbReference type="EMBL" id="CP017708">
    <property type="protein sequence ID" value="WAN69911.1"/>
    <property type="molecule type" value="Genomic_DNA"/>
</dbReference>
<accession>A0A9Q9SUH0</accession>
<evidence type="ECO:0000313" key="1">
    <source>
        <dbReference type="EMBL" id="WAN69911.1"/>
    </source>
</evidence>
<dbReference type="AlphaFoldDB" id="A0A9Q9SUH0"/>
<proteinExistence type="predicted"/>
<sequence length="136" mass="15330">MLTIKFMASLNLKEEARRLIDKLPEDFSWADLIQEIHLRQDVKTQPADSTEARKIPVVTAIFDGEVLRLDTTVNLEPGKRYAIAIETEVTTVTSQNAWDVLEGFAGTVEAPSDWAMEHDHYLYGTPCSSWLSSFDA</sequence>
<reference evidence="1" key="1">
    <citation type="journal article" date="2017" name="Proc. Natl. Acad. Sci. U.S.A.">
        <title>Comparative genomics uncovers the prolific and distinctive metabolic potential of the cyanobacterial genus Moorea.</title>
        <authorList>
            <person name="Leao T."/>
            <person name="Castelao G."/>
            <person name="Korobeynikov A."/>
            <person name="Monroe E.A."/>
            <person name="Podell S."/>
            <person name="Glukhov E."/>
            <person name="Allen E.E."/>
            <person name="Gerwick W.H."/>
            <person name="Gerwick L."/>
        </authorList>
    </citation>
    <scope>NUCLEOTIDE SEQUENCE</scope>
    <source>
        <strain evidence="1">JHB</strain>
    </source>
</reference>